<gene>
    <name evidence="1" type="ORF">Dda_7494</name>
</gene>
<keyword evidence="2" id="KW-1185">Reference proteome</keyword>
<dbReference type="AlphaFoldDB" id="A0AAD6ISQ7"/>
<dbReference type="EMBL" id="JAQGDS010000010">
    <property type="protein sequence ID" value="KAJ6257706.1"/>
    <property type="molecule type" value="Genomic_DNA"/>
</dbReference>
<reference evidence="1" key="1">
    <citation type="submission" date="2023-01" db="EMBL/GenBank/DDBJ databases">
        <title>The chitinases involved in constricting ring structure development in the nematode-trapping fungus Drechslerella dactyloides.</title>
        <authorList>
            <person name="Wang R."/>
            <person name="Zhang L."/>
            <person name="Tang P."/>
            <person name="Li S."/>
            <person name="Liang L."/>
        </authorList>
    </citation>
    <scope>NUCLEOTIDE SEQUENCE</scope>
    <source>
        <strain evidence="1">YMF1.00031</strain>
    </source>
</reference>
<comment type="caution">
    <text evidence="1">The sequence shown here is derived from an EMBL/GenBank/DDBJ whole genome shotgun (WGS) entry which is preliminary data.</text>
</comment>
<evidence type="ECO:0000313" key="2">
    <source>
        <dbReference type="Proteomes" id="UP001221413"/>
    </source>
</evidence>
<proteinExistence type="predicted"/>
<protein>
    <submittedName>
        <fullName evidence="1">Uncharacterized protein</fullName>
    </submittedName>
</protein>
<accession>A0AAD6ISQ7</accession>
<sequence>MSTASGFAVVLRKHGNIASLEHLAENSAESLLLNDKGEKLSDCRLIPEPSSESIAQYLQRCGNVAVVKDYSVPHSAEALIERSDKTDALEQRLCEVERTVCGIERSNNILQRDHSTSKKMNYELTREIRTMGEEFSVLQKKMDRMEMQSLKIGIGNLQIAAIRRIKKQQGRVNPSGGPSNTAQSSEGLTTWFSKFNAKDLPSVSNNMLKTTDYKRLCDSKLVEERNRAAHQEWGELAVILSQQKHQRIRDNWQRIFKYVVRRSVEAEAEQYEAGHTKFLEALGGLSEDET</sequence>
<evidence type="ECO:0000313" key="1">
    <source>
        <dbReference type="EMBL" id="KAJ6257706.1"/>
    </source>
</evidence>
<dbReference type="Proteomes" id="UP001221413">
    <property type="component" value="Unassembled WGS sequence"/>
</dbReference>
<organism evidence="1 2">
    <name type="scientific">Drechslerella dactyloides</name>
    <name type="common">Nematode-trapping fungus</name>
    <name type="synonym">Arthrobotrys dactyloides</name>
    <dbReference type="NCBI Taxonomy" id="74499"/>
    <lineage>
        <taxon>Eukaryota</taxon>
        <taxon>Fungi</taxon>
        <taxon>Dikarya</taxon>
        <taxon>Ascomycota</taxon>
        <taxon>Pezizomycotina</taxon>
        <taxon>Orbiliomycetes</taxon>
        <taxon>Orbiliales</taxon>
        <taxon>Orbiliaceae</taxon>
        <taxon>Drechslerella</taxon>
    </lineage>
</organism>
<name>A0AAD6ISQ7_DREDA</name>